<dbReference type="EMBL" id="BK016185">
    <property type="protein sequence ID" value="DAG00967.1"/>
    <property type="molecule type" value="Genomic_DNA"/>
</dbReference>
<reference evidence="1" key="1">
    <citation type="journal article" date="2021" name="Proc. Natl. Acad. Sci. U.S.A.">
        <title>A Catalog of Tens of Thousands of Viruses from Human Metagenomes Reveals Hidden Associations with Chronic Diseases.</title>
        <authorList>
            <person name="Tisza M.J."/>
            <person name="Buck C.B."/>
        </authorList>
    </citation>
    <scope>NUCLEOTIDE SEQUENCE</scope>
    <source>
        <strain evidence="1">Ct0Bp21</strain>
    </source>
</reference>
<protein>
    <submittedName>
        <fullName evidence="1">Restriction alleviation protein</fullName>
    </submittedName>
</protein>
<proteinExistence type="predicted"/>
<name>A0A8S5V2X6_9CAUD</name>
<sequence>MKMEKLKPCPFCGEEAQIFTDDEMGYLGNAYYLVKCGNCLCGTGHYNNPEYAIEAWNKRANDKEDAK</sequence>
<accession>A0A8S5V2X6</accession>
<dbReference type="InterPro" id="IPR019908">
    <property type="entry name" value="Toxin_RalR"/>
</dbReference>
<evidence type="ECO:0000313" key="1">
    <source>
        <dbReference type="EMBL" id="DAG00967.1"/>
    </source>
</evidence>
<dbReference type="Pfam" id="PF14354">
    <property type="entry name" value="Lar_restr_allev"/>
    <property type="match status" value="1"/>
</dbReference>
<dbReference type="NCBIfam" id="TIGR03655">
    <property type="entry name" value="anti_R_Lar"/>
    <property type="match status" value="1"/>
</dbReference>
<organism evidence="1">
    <name type="scientific">Siphoviridae sp. ct0Bp21</name>
    <dbReference type="NCBI Taxonomy" id="2825291"/>
    <lineage>
        <taxon>Viruses</taxon>
        <taxon>Duplodnaviria</taxon>
        <taxon>Heunggongvirae</taxon>
        <taxon>Uroviricota</taxon>
        <taxon>Caudoviricetes</taxon>
    </lineage>
</organism>